<organism evidence="14 15">
    <name type="scientific">Legionella lansingensis</name>
    <dbReference type="NCBI Taxonomy" id="45067"/>
    <lineage>
        <taxon>Bacteria</taxon>
        <taxon>Pseudomonadati</taxon>
        <taxon>Pseudomonadota</taxon>
        <taxon>Gammaproteobacteria</taxon>
        <taxon>Legionellales</taxon>
        <taxon>Legionellaceae</taxon>
        <taxon>Legionella</taxon>
    </lineage>
</organism>
<comment type="subcellular location">
    <subcellularLocation>
        <location evidence="1 10">Cell inner membrane</location>
    </subcellularLocation>
</comment>
<evidence type="ECO:0000256" key="9">
    <source>
        <dbReference type="ARBA" id="ARBA00023136"/>
    </source>
</evidence>
<dbReference type="AlphaFoldDB" id="A0A0W0VK21"/>
<evidence type="ECO:0000256" key="1">
    <source>
        <dbReference type="ARBA" id="ARBA00004533"/>
    </source>
</evidence>
<comment type="similarity">
    <text evidence="2 10">Belongs to the GSP K family.</text>
</comment>
<dbReference type="NCBIfam" id="NF037980">
    <property type="entry name" value="T2SS_GspK"/>
    <property type="match status" value="1"/>
</dbReference>
<evidence type="ECO:0000256" key="11">
    <source>
        <dbReference type="SAM" id="Phobius"/>
    </source>
</evidence>
<feature type="domain" description="T2SS protein K second SAM-like" evidence="12">
    <location>
        <begin position="256"/>
        <end position="305"/>
    </location>
</feature>
<feature type="domain" description="T2SS protein K first SAM-like" evidence="13">
    <location>
        <begin position="150"/>
        <end position="252"/>
    </location>
</feature>
<dbReference type="STRING" id="45067.Llan_1843"/>
<dbReference type="InterPro" id="IPR005628">
    <property type="entry name" value="GspK"/>
</dbReference>
<evidence type="ECO:0000256" key="5">
    <source>
        <dbReference type="ARBA" id="ARBA00022519"/>
    </source>
</evidence>
<sequence length="358" mass="40176">MQNNRQKDAIESIGFMPTSRGLTAGSRNLSAPLDSAVKPRNVSLYFQSYPRQSGSALITALFIMTLVAIAATAMSTRLQLDIYRTRLTILSDKLYFASQAVTFWAMSELADKKNKFTLADEFGKVIDFPSKLQNAYPEVGTSGHLYDLQSRFNLNNLSDKRYQSSFLKILDLAPTKLSAAEKEALILATRNWISPYQPGRGQDEFVNYYLQQKPPYFASQQLLQHVSEFRLIKDVNAKLYSSLFDYLTVLPEVTPININTASKQILATLANGLNEAQVEELITARGDKGIQDLQDIAPLLQKLNIRNQQITIESQYFLSVAMIVHPDLNLTNYTVLKRSKDRNGKISVSIVSESLNSV</sequence>
<keyword evidence="7" id="KW-0653">Protein transport</keyword>
<dbReference type="Gene3D" id="3.30.1300.30">
    <property type="entry name" value="GSPII I/J protein-like"/>
    <property type="match status" value="1"/>
</dbReference>
<dbReference type="PANTHER" id="PTHR38831">
    <property type="entry name" value="TYPE II SECRETION SYSTEM PROTEIN K"/>
    <property type="match status" value="1"/>
</dbReference>
<dbReference type="Pfam" id="PF21687">
    <property type="entry name" value="T2SSK_1st"/>
    <property type="match status" value="1"/>
</dbReference>
<dbReference type="InterPro" id="IPR038072">
    <property type="entry name" value="GspK_central_sf"/>
</dbReference>
<dbReference type="RefSeq" id="WP_274519306.1">
    <property type="nucleotide sequence ID" value="NZ_LNYI01000040.1"/>
</dbReference>
<keyword evidence="8 11" id="KW-1133">Transmembrane helix</keyword>
<dbReference type="Proteomes" id="UP000054869">
    <property type="component" value="Unassembled WGS sequence"/>
</dbReference>
<dbReference type="EMBL" id="LNYI01000040">
    <property type="protein sequence ID" value="KTD20419.1"/>
    <property type="molecule type" value="Genomic_DNA"/>
</dbReference>
<comment type="caution">
    <text evidence="14">The sequence shown here is derived from an EMBL/GenBank/DDBJ whole genome shotgun (WGS) entry which is preliminary data.</text>
</comment>
<accession>A0A0W0VK21</accession>
<dbReference type="InterPro" id="IPR049179">
    <property type="entry name" value="T2SSK_SAM-like_2nd"/>
</dbReference>
<dbReference type="PIRSF" id="PIRSF002786">
    <property type="entry name" value="XcpX"/>
    <property type="match status" value="1"/>
</dbReference>
<dbReference type="SUPFAM" id="SSF158544">
    <property type="entry name" value="GspK insert domain-like"/>
    <property type="match status" value="1"/>
</dbReference>
<dbReference type="PANTHER" id="PTHR38831:SF1">
    <property type="entry name" value="TYPE II SECRETION SYSTEM PROTEIN K-RELATED"/>
    <property type="match status" value="1"/>
</dbReference>
<evidence type="ECO:0000259" key="12">
    <source>
        <dbReference type="Pfam" id="PF03934"/>
    </source>
</evidence>
<evidence type="ECO:0000256" key="6">
    <source>
        <dbReference type="ARBA" id="ARBA00022692"/>
    </source>
</evidence>
<evidence type="ECO:0000256" key="2">
    <source>
        <dbReference type="ARBA" id="ARBA00007246"/>
    </source>
</evidence>
<dbReference type="Pfam" id="PF03934">
    <property type="entry name" value="T2SSK"/>
    <property type="match status" value="1"/>
</dbReference>
<keyword evidence="4 10" id="KW-1003">Cell membrane</keyword>
<feature type="transmembrane region" description="Helical" evidence="11">
    <location>
        <begin position="54"/>
        <end position="74"/>
    </location>
</feature>
<keyword evidence="9 10" id="KW-0472">Membrane</keyword>
<keyword evidence="6 11" id="KW-0812">Transmembrane</keyword>
<evidence type="ECO:0000256" key="3">
    <source>
        <dbReference type="ARBA" id="ARBA00022448"/>
    </source>
</evidence>
<keyword evidence="5 10" id="KW-0997">Cell inner membrane</keyword>
<dbReference type="Gene3D" id="1.10.40.60">
    <property type="entry name" value="EpsJ-like"/>
    <property type="match status" value="2"/>
</dbReference>
<protein>
    <recommendedName>
        <fullName evidence="10">Type II secretion system protein K</fullName>
    </recommendedName>
</protein>
<evidence type="ECO:0000256" key="8">
    <source>
        <dbReference type="ARBA" id="ARBA00022989"/>
    </source>
</evidence>
<evidence type="ECO:0000313" key="15">
    <source>
        <dbReference type="Proteomes" id="UP000054869"/>
    </source>
</evidence>
<evidence type="ECO:0000259" key="13">
    <source>
        <dbReference type="Pfam" id="PF21687"/>
    </source>
</evidence>
<evidence type="ECO:0000256" key="10">
    <source>
        <dbReference type="PIRNR" id="PIRNR002786"/>
    </source>
</evidence>
<keyword evidence="3 10" id="KW-0813">Transport</keyword>
<dbReference type="PATRIC" id="fig|45067.4.peg.1932"/>
<gene>
    <name evidence="14" type="primary">lspK</name>
    <name evidence="14" type="ORF">Llan_1843</name>
</gene>
<dbReference type="GO" id="GO:0005886">
    <property type="term" value="C:plasma membrane"/>
    <property type="evidence" value="ECO:0007669"/>
    <property type="project" value="UniProtKB-SubCell"/>
</dbReference>
<keyword evidence="15" id="KW-1185">Reference proteome</keyword>
<proteinExistence type="inferred from homology"/>
<evidence type="ECO:0000256" key="7">
    <source>
        <dbReference type="ARBA" id="ARBA00022927"/>
    </source>
</evidence>
<reference evidence="14 15" key="1">
    <citation type="submission" date="2015-11" db="EMBL/GenBank/DDBJ databases">
        <title>Genomic analysis of 38 Legionella species identifies large and diverse effector repertoires.</title>
        <authorList>
            <person name="Burstein D."/>
            <person name="Amaro F."/>
            <person name="Zusman T."/>
            <person name="Lifshitz Z."/>
            <person name="Cohen O."/>
            <person name="Gilbert J.A."/>
            <person name="Pupko T."/>
            <person name="Shuman H.A."/>
            <person name="Segal G."/>
        </authorList>
    </citation>
    <scope>NUCLEOTIDE SEQUENCE [LARGE SCALE GENOMIC DNA]</scope>
    <source>
        <strain evidence="14 15">ATCC 49751</strain>
    </source>
</reference>
<dbReference type="eggNOG" id="COG3156">
    <property type="taxonomic scope" value="Bacteria"/>
</dbReference>
<dbReference type="GO" id="GO:0009306">
    <property type="term" value="P:protein secretion"/>
    <property type="evidence" value="ECO:0007669"/>
    <property type="project" value="InterPro"/>
</dbReference>
<name>A0A0W0VK21_9GAMM</name>
<dbReference type="InterPro" id="IPR049031">
    <property type="entry name" value="T2SSK_SAM-like_1st"/>
</dbReference>
<evidence type="ECO:0000313" key="14">
    <source>
        <dbReference type="EMBL" id="KTD20419.1"/>
    </source>
</evidence>
<evidence type="ECO:0000256" key="4">
    <source>
        <dbReference type="ARBA" id="ARBA00022475"/>
    </source>
</evidence>